<sequence length="370" mass="43059">MKKVLFLIYQLVGGGAEKVMVDIVNHMDKTQYDITVMTVIDCTKDKHLLHDEIKYRYIFKDFLKCDRLFFKLMKSATPQFLHSLFIKEKYDIEISALEGIPSKIISGNNSMETKKISIIHADSENIAWPSGRYKNFKQEEDSYNSFDKLIFVSKNTKKNFVNKFNIDENKTVVIHNPFDINHIIKKSQEEVTDYKQEEGFLFISVGRLEKVKGFNRLIEAFNEVYKTYPKIKLLIIGEGSEKDNLSKQIREFKLENNIELLGYRENPYKYINLCDSYICSSLSEGLSSSVIEAMIINKPIVTTDCGGMDEILLDNKCGLIASNNINGIIYGMKEILKNDNSLLMKMKIEQKRRIKEFSFEKYFSELEKYI</sequence>
<evidence type="ECO:0000256" key="1">
    <source>
        <dbReference type="ARBA" id="ARBA00009481"/>
    </source>
</evidence>
<dbReference type="CDD" id="cd03811">
    <property type="entry name" value="GT4_GT28_WabH-like"/>
    <property type="match status" value="1"/>
</dbReference>
<dbReference type="Pfam" id="PF13439">
    <property type="entry name" value="Glyco_transf_4"/>
    <property type="match status" value="1"/>
</dbReference>
<keyword evidence="4" id="KW-0808">Transferase</keyword>
<dbReference type="Pfam" id="PF00534">
    <property type="entry name" value="Glycos_transf_1"/>
    <property type="match status" value="1"/>
</dbReference>
<name>A0ABU8FV44_9BACI</name>
<dbReference type="EC" id="2.4.-.-" evidence="4"/>
<dbReference type="RefSeq" id="WP_336482215.1">
    <property type="nucleotide sequence ID" value="NZ_JBAWSV010000003.1"/>
</dbReference>
<evidence type="ECO:0000259" key="2">
    <source>
        <dbReference type="Pfam" id="PF00534"/>
    </source>
</evidence>
<organism evidence="4 5">
    <name type="scientific">Bacillus yunxiaonensis</name>
    <dbReference type="NCBI Taxonomy" id="3127665"/>
    <lineage>
        <taxon>Bacteria</taxon>
        <taxon>Bacillati</taxon>
        <taxon>Bacillota</taxon>
        <taxon>Bacilli</taxon>
        <taxon>Bacillales</taxon>
        <taxon>Bacillaceae</taxon>
        <taxon>Bacillus</taxon>
    </lineage>
</organism>
<keyword evidence="5" id="KW-1185">Reference proteome</keyword>
<gene>
    <name evidence="4" type="ORF">WAX78_10415</name>
</gene>
<protein>
    <submittedName>
        <fullName evidence="4">Glycosyltransferase</fullName>
        <ecNumber evidence="4">2.4.-.-</ecNumber>
    </submittedName>
</protein>
<comment type="caution">
    <text evidence="4">The sequence shown here is derived from an EMBL/GenBank/DDBJ whole genome shotgun (WGS) entry which is preliminary data.</text>
</comment>
<dbReference type="PANTHER" id="PTHR12526">
    <property type="entry name" value="GLYCOSYLTRANSFERASE"/>
    <property type="match status" value="1"/>
</dbReference>
<comment type="similarity">
    <text evidence="1">Belongs to the glycosyltransferase group 1 family. Glycosyltransferase 4 subfamily.</text>
</comment>
<dbReference type="GO" id="GO:0016757">
    <property type="term" value="F:glycosyltransferase activity"/>
    <property type="evidence" value="ECO:0007669"/>
    <property type="project" value="UniProtKB-KW"/>
</dbReference>
<reference evidence="4 5" key="1">
    <citation type="submission" date="2024-01" db="EMBL/GenBank/DDBJ databases">
        <title>Seven novel Bacillus-like species.</title>
        <authorList>
            <person name="Liu G."/>
        </authorList>
    </citation>
    <scope>NUCLEOTIDE SEQUENCE [LARGE SCALE GENOMIC DNA]</scope>
    <source>
        <strain evidence="4 5">FJAT-53711</strain>
    </source>
</reference>
<dbReference type="InterPro" id="IPR028098">
    <property type="entry name" value="Glyco_trans_4-like_N"/>
</dbReference>
<dbReference type="SUPFAM" id="SSF53756">
    <property type="entry name" value="UDP-Glycosyltransferase/glycogen phosphorylase"/>
    <property type="match status" value="1"/>
</dbReference>
<dbReference type="InterPro" id="IPR001296">
    <property type="entry name" value="Glyco_trans_1"/>
</dbReference>
<feature type="domain" description="Glycosyltransferase subfamily 4-like N-terminal" evidence="3">
    <location>
        <begin position="14"/>
        <end position="181"/>
    </location>
</feature>
<keyword evidence="4" id="KW-0328">Glycosyltransferase</keyword>
<dbReference type="Gene3D" id="3.40.50.2000">
    <property type="entry name" value="Glycogen Phosphorylase B"/>
    <property type="match status" value="2"/>
</dbReference>
<evidence type="ECO:0000313" key="5">
    <source>
        <dbReference type="Proteomes" id="UP001367922"/>
    </source>
</evidence>
<feature type="domain" description="Glycosyl transferase family 1" evidence="2">
    <location>
        <begin position="195"/>
        <end position="347"/>
    </location>
</feature>
<evidence type="ECO:0000313" key="4">
    <source>
        <dbReference type="EMBL" id="MEI4829866.1"/>
    </source>
</evidence>
<accession>A0ABU8FV44</accession>
<evidence type="ECO:0000259" key="3">
    <source>
        <dbReference type="Pfam" id="PF13439"/>
    </source>
</evidence>
<dbReference type="EMBL" id="JBAWSV010000003">
    <property type="protein sequence ID" value="MEI4829866.1"/>
    <property type="molecule type" value="Genomic_DNA"/>
</dbReference>
<dbReference type="PANTHER" id="PTHR12526:SF630">
    <property type="entry name" value="GLYCOSYLTRANSFERASE"/>
    <property type="match status" value="1"/>
</dbReference>
<proteinExistence type="inferred from homology"/>
<dbReference type="Proteomes" id="UP001367922">
    <property type="component" value="Unassembled WGS sequence"/>
</dbReference>